<evidence type="ECO:0000256" key="1">
    <source>
        <dbReference type="ARBA" id="ARBA00004370"/>
    </source>
</evidence>
<dbReference type="InterPro" id="IPR000276">
    <property type="entry name" value="GPCR_Rhodpsn"/>
</dbReference>
<dbReference type="GO" id="GO:0016020">
    <property type="term" value="C:membrane"/>
    <property type="evidence" value="ECO:0007669"/>
    <property type="project" value="UniProtKB-SubCell"/>
</dbReference>
<feature type="transmembrane region" description="Helical" evidence="6">
    <location>
        <begin position="82"/>
        <end position="106"/>
    </location>
</feature>
<feature type="transmembrane region" description="Helical" evidence="6">
    <location>
        <begin position="316"/>
        <end position="338"/>
    </location>
</feature>
<keyword evidence="2 5" id="KW-0812">Transmembrane</keyword>
<evidence type="ECO:0000259" key="7">
    <source>
        <dbReference type="PROSITE" id="PS50262"/>
    </source>
</evidence>
<evidence type="ECO:0000256" key="2">
    <source>
        <dbReference type="ARBA" id="ARBA00022692"/>
    </source>
</evidence>
<dbReference type="InterPro" id="IPR052954">
    <property type="entry name" value="GPCR-Ligand_Int"/>
</dbReference>
<keyword evidence="9" id="KW-1185">Reference proteome</keyword>
<dbReference type="Gene3D" id="1.20.1070.10">
    <property type="entry name" value="Rhodopsin 7-helix transmembrane proteins"/>
    <property type="match status" value="2"/>
</dbReference>
<evidence type="ECO:0000256" key="3">
    <source>
        <dbReference type="ARBA" id="ARBA00022989"/>
    </source>
</evidence>
<keyword evidence="5" id="KW-0297">G-protein coupled receptor</keyword>
<feature type="transmembrane region" description="Helical" evidence="6">
    <location>
        <begin position="214"/>
        <end position="236"/>
    </location>
</feature>
<evidence type="ECO:0000256" key="6">
    <source>
        <dbReference type="SAM" id="Phobius"/>
    </source>
</evidence>
<comment type="caution">
    <text evidence="8">The sequence shown here is derived from an EMBL/GenBank/DDBJ whole genome shotgun (WGS) entry which is preliminary data.</text>
</comment>
<keyword evidence="5" id="KW-0675">Receptor</keyword>
<keyword evidence="3 6" id="KW-1133">Transmembrane helix</keyword>
<keyword evidence="4 6" id="KW-0472">Membrane</keyword>
<evidence type="ECO:0000256" key="5">
    <source>
        <dbReference type="RuleBase" id="RU000688"/>
    </source>
</evidence>
<dbReference type="OrthoDB" id="9990906at2759"/>
<keyword evidence="5" id="KW-0807">Transducer</keyword>
<sequence length="715" mass="82136">MSSESPFSSLHADLIRLLPPDTSGRLDSECFYRYHYGCLELFADHLNRSLFTSNGSENPFTLKHFDNMCQDDKPQAWVTERAYVVALTMAILGCIGLAGNVMSCVVITMHLLKFSGTFVLFLFLSMSDSLVVVMQVIDAYRNFVAVGQYTVIDSESELTVDKIHRRDWSCKFFLFFWHFALQLSAWLVMALSVDRYASLKHIKFIRSRPFLYRRAWIIVGSIVAVLFLLNMPFLLFVRSTVIKTHCALNHFCIFGGWDSLWPKYSYSRSRLGPKQGATESTEGAETKTFLQVMSIGEAVESPTARRISLWLSRQHLLVFGIIPYAVTFLFNMILIHYLCSCPPKKNAYLADLVDRSRVPACDPMNDNASASRKLWIWDCLTNSTCFSQQKRIGKRKSTTSTALVLLNKDRAGRKWDASNPNKHMQSNLHLMPVQKVRPILFGLDPIARKCQAKNGRVLAIERRPPATSTSVHETTDCSSNQYMAKCMHFPNDQDGTDEVMNPPRQTPALIDLNLGLQHQTQSATQIRLNEGSTIRKRSQTSSSGFWIGQKRTTILLLVVTFTFIGLTLPYHIYVELEHFHKVNKGASTHYDLVHAADDLCRFLLFMNNCMNFIIYMTGRQFRKGFFFVLHRIRRSLLRWLLCESPQTDSRWHRHPPHRRRRNRHRHLVRDQKQACRLILAANQVERRVSVHRDCIVHEPGCPLAKHKESATFSAD</sequence>
<protein>
    <recommendedName>
        <fullName evidence="7">G-protein coupled receptors family 1 profile domain-containing protein</fullName>
    </recommendedName>
</protein>
<gene>
    <name evidence="8" type="ORF">FGIG_00668</name>
</gene>
<feature type="transmembrane region" description="Helical" evidence="6">
    <location>
        <begin position="118"/>
        <end position="137"/>
    </location>
</feature>
<organism evidence="8 9">
    <name type="scientific">Fasciola gigantica</name>
    <name type="common">Giant liver fluke</name>
    <dbReference type="NCBI Taxonomy" id="46835"/>
    <lineage>
        <taxon>Eukaryota</taxon>
        <taxon>Metazoa</taxon>
        <taxon>Spiralia</taxon>
        <taxon>Lophotrochozoa</taxon>
        <taxon>Platyhelminthes</taxon>
        <taxon>Trematoda</taxon>
        <taxon>Digenea</taxon>
        <taxon>Plagiorchiida</taxon>
        <taxon>Echinostomata</taxon>
        <taxon>Echinostomatoidea</taxon>
        <taxon>Fasciolidae</taxon>
        <taxon>Fasciola</taxon>
    </lineage>
</organism>
<dbReference type="SUPFAM" id="SSF81321">
    <property type="entry name" value="Family A G protein-coupled receptor-like"/>
    <property type="match status" value="1"/>
</dbReference>
<reference evidence="8 9" key="1">
    <citation type="submission" date="2019-04" db="EMBL/GenBank/DDBJ databases">
        <title>Annotation for the trematode Fasciola gigantica.</title>
        <authorList>
            <person name="Choi Y.-J."/>
        </authorList>
    </citation>
    <scope>NUCLEOTIDE SEQUENCE [LARGE SCALE GENOMIC DNA]</scope>
    <source>
        <strain evidence="8">Uganda_cow_1</strain>
    </source>
</reference>
<dbReference type="PANTHER" id="PTHR46641:SF25">
    <property type="entry name" value="CNMAMIDE RECEPTOR-RELATED"/>
    <property type="match status" value="1"/>
</dbReference>
<comment type="similarity">
    <text evidence="5">Belongs to the G-protein coupled receptor 1 family.</text>
</comment>
<evidence type="ECO:0000313" key="9">
    <source>
        <dbReference type="Proteomes" id="UP000316759"/>
    </source>
</evidence>
<evidence type="ECO:0000313" key="8">
    <source>
        <dbReference type="EMBL" id="TPP59991.1"/>
    </source>
</evidence>
<feature type="domain" description="G-protein coupled receptors family 1 profile" evidence="7">
    <location>
        <begin position="99"/>
        <end position="615"/>
    </location>
</feature>
<dbReference type="PANTHER" id="PTHR46641">
    <property type="entry name" value="FMRFAMIDE RECEPTOR-RELATED"/>
    <property type="match status" value="1"/>
</dbReference>
<dbReference type="PRINTS" id="PR00237">
    <property type="entry name" value="GPCRRHODOPSN"/>
</dbReference>
<dbReference type="InterPro" id="IPR017452">
    <property type="entry name" value="GPCR_Rhodpsn_7TM"/>
</dbReference>
<dbReference type="PROSITE" id="PS00237">
    <property type="entry name" value="G_PROTEIN_RECEP_F1_1"/>
    <property type="match status" value="1"/>
</dbReference>
<dbReference type="PROSITE" id="PS50262">
    <property type="entry name" value="G_PROTEIN_RECEP_F1_2"/>
    <property type="match status" value="1"/>
</dbReference>
<feature type="transmembrane region" description="Helical" evidence="6">
    <location>
        <begin position="172"/>
        <end position="193"/>
    </location>
</feature>
<name>A0A504YHN7_FASGI</name>
<comment type="subcellular location">
    <subcellularLocation>
        <location evidence="1">Membrane</location>
    </subcellularLocation>
</comment>
<dbReference type="GO" id="GO:0004930">
    <property type="term" value="F:G protein-coupled receptor activity"/>
    <property type="evidence" value="ECO:0007669"/>
    <property type="project" value="UniProtKB-KW"/>
</dbReference>
<dbReference type="AlphaFoldDB" id="A0A504YHN7"/>
<dbReference type="EMBL" id="SUNJ01009983">
    <property type="protein sequence ID" value="TPP59991.1"/>
    <property type="molecule type" value="Genomic_DNA"/>
</dbReference>
<proteinExistence type="inferred from homology"/>
<evidence type="ECO:0000256" key="4">
    <source>
        <dbReference type="ARBA" id="ARBA00023136"/>
    </source>
</evidence>
<accession>A0A504YHN7</accession>
<feature type="transmembrane region" description="Helical" evidence="6">
    <location>
        <begin position="554"/>
        <end position="574"/>
    </location>
</feature>
<dbReference type="Proteomes" id="UP000316759">
    <property type="component" value="Unassembled WGS sequence"/>
</dbReference>